<feature type="domain" description="Gag1-like clamp" evidence="1">
    <location>
        <begin position="90"/>
        <end position="197"/>
    </location>
</feature>
<accession>A0ABD1RNZ5</accession>
<name>A0ABD1RNZ5_9LAMI</name>
<dbReference type="AlphaFoldDB" id="A0ABD1RNZ5"/>
<reference evidence="3" key="1">
    <citation type="submission" date="2024-07" db="EMBL/GenBank/DDBJ databases">
        <title>Two chromosome-level genome assemblies of Korean endemic species Abeliophyllum distichum and Forsythia ovata (Oleaceae).</title>
        <authorList>
            <person name="Jang H."/>
        </authorList>
    </citation>
    <scope>NUCLEOTIDE SEQUENCE [LARGE SCALE GENOMIC DNA]</scope>
</reference>
<dbReference type="Pfam" id="PF13259">
    <property type="entry name" value="clamp_Gag1-like"/>
    <property type="match status" value="1"/>
</dbReference>
<protein>
    <recommendedName>
        <fullName evidence="1">Gag1-like clamp domain-containing protein</fullName>
    </recommendedName>
</protein>
<evidence type="ECO:0000259" key="1">
    <source>
        <dbReference type="Pfam" id="PF13259"/>
    </source>
</evidence>
<comment type="caution">
    <text evidence="2">The sequence shown here is derived from an EMBL/GenBank/DDBJ whole genome shotgun (WGS) entry which is preliminary data.</text>
</comment>
<dbReference type="PANTHER" id="PTHR33373">
    <property type="entry name" value="OS07G0479600 PROTEIN"/>
    <property type="match status" value="1"/>
</dbReference>
<dbReference type="EMBL" id="JBFOLJ010000012">
    <property type="protein sequence ID" value="KAL2489577.1"/>
    <property type="molecule type" value="Genomic_DNA"/>
</dbReference>
<keyword evidence="3" id="KW-1185">Reference proteome</keyword>
<dbReference type="Proteomes" id="UP001604277">
    <property type="component" value="Unassembled WGS sequence"/>
</dbReference>
<organism evidence="2 3">
    <name type="scientific">Forsythia ovata</name>
    <dbReference type="NCBI Taxonomy" id="205694"/>
    <lineage>
        <taxon>Eukaryota</taxon>
        <taxon>Viridiplantae</taxon>
        <taxon>Streptophyta</taxon>
        <taxon>Embryophyta</taxon>
        <taxon>Tracheophyta</taxon>
        <taxon>Spermatophyta</taxon>
        <taxon>Magnoliopsida</taxon>
        <taxon>eudicotyledons</taxon>
        <taxon>Gunneridae</taxon>
        <taxon>Pentapetalae</taxon>
        <taxon>asterids</taxon>
        <taxon>lamiids</taxon>
        <taxon>Lamiales</taxon>
        <taxon>Oleaceae</taxon>
        <taxon>Forsythieae</taxon>
        <taxon>Forsythia</taxon>
    </lineage>
</organism>
<sequence length="197" mass="22275">MEACFEGTSLCSLFRCFGKYFLALIRVMMERLKDKCRTLFRSRGCLGCCTKPPLVISVDEPSKGLKIQGQRVKKRSLTEDFWSITSGEMDNSAFPSHRSISSISTSNQTLDTHSNTGSTSNPSEFVNHGLLLWNQTRSQWIGNEGSQKRVQTQEPKLCWNATYESLLGTSKPFTQPIPLAEMVDFLVDVWEQEGLYD</sequence>
<proteinExistence type="predicted"/>
<gene>
    <name evidence="2" type="ORF">Fot_42869</name>
</gene>
<dbReference type="PANTHER" id="PTHR33373:SF1">
    <property type="entry name" value="DUF4050 DOMAIN-CONTAINING PROTEIN"/>
    <property type="match status" value="1"/>
</dbReference>
<dbReference type="InterPro" id="IPR025124">
    <property type="entry name" value="Gag1-like_clamp"/>
</dbReference>
<evidence type="ECO:0000313" key="2">
    <source>
        <dbReference type="EMBL" id="KAL2489577.1"/>
    </source>
</evidence>
<evidence type="ECO:0000313" key="3">
    <source>
        <dbReference type="Proteomes" id="UP001604277"/>
    </source>
</evidence>